<gene>
    <name evidence="5" type="ORF">H9943_04780</name>
</gene>
<dbReference type="PANTHER" id="PTHR21666:SF270">
    <property type="entry name" value="MUREIN HYDROLASE ACTIVATOR ENVC"/>
    <property type="match status" value="1"/>
</dbReference>
<evidence type="ECO:0000313" key="6">
    <source>
        <dbReference type="Proteomes" id="UP000824209"/>
    </source>
</evidence>
<dbReference type="InterPro" id="IPR011055">
    <property type="entry name" value="Dup_hybrid_motif"/>
</dbReference>
<evidence type="ECO:0000256" key="2">
    <source>
        <dbReference type="SAM" id="MobiDB-lite"/>
    </source>
</evidence>
<dbReference type="SMART" id="SM01208">
    <property type="entry name" value="G5"/>
    <property type="match status" value="1"/>
</dbReference>
<dbReference type="Gene3D" id="2.20.230.10">
    <property type="entry name" value="Resuscitation-promoting factor rpfb"/>
    <property type="match status" value="1"/>
</dbReference>
<dbReference type="CDD" id="cd12797">
    <property type="entry name" value="M23_peptidase"/>
    <property type="match status" value="1"/>
</dbReference>
<evidence type="ECO:0000313" key="5">
    <source>
        <dbReference type="EMBL" id="HJB39695.1"/>
    </source>
</evidence>
<dbReference type="InterPro" id="IPR050570">
    <property type="entry name" value="Cell_wall_metabolism_enzyme"/>
</dbReference>
<sequence>MSDQRPLTPPPGGAPQQPPKKEPKKGVTAILDSQAIEKALLNMQRSSNEAAVTELRTKQAGTLPMRVVVNAIGQLLYRIGTQAEYLFVLLLRAFKRIAAAVFMVFTSIIGAFTTPVLHFFGSMMHDITEPWRKIAQGLRHARHTMRESEEGRAAGLRQIRQGIRLNRHVLLGALNWIFPVGAALVFTFTVHQMLLNGFSLRVTYNGEVIGFVEADTVWDSAVKIVNSRIIASNDENVDASWLAKPSFSIVPVDPAARSSATVMADTLISQSSDQIQNATGVTVDGTLVGVAEGAAELQAALDSLLAPYQTGAAGHEASFAHDIQLVSGVYYTSSIHTVDEVVAMLRSVPEYLQVKTVDIEEYDTEIPIEVVEQPSDQYYVGVRRTIQRGEEGEQHVVARVTRIDGTEVSREPIETTVIEEMQPEIVVVGTKEKLSSIGQVGSGEWTFPVPGYRGHSTYPGHRGEDIQADYGTPIYAAEGGTVLKAEYHRSWGNYVLIDHHNGLYSLYGHCSSLAVVAGQEVGRGELIAYIGSTGNSFGNHLHMEVWSDPSGSWSCLLNPLDFVTPPNG</sequence>
<feature type="region of interest" description="Disordered" evidence="2">
    <location>
        <begin position="1"/>
        <end position="27"/>
    </location>
</feature>
<dbReference type="GO" id="GO:0004222">
    <property type="term" value="F:metalloendopeptidase activity"/>
    <property type="evidence" value="ECO:0007669"/>
    <property type="project" value="TreeGrafter"/>
</dbReference>
<dbReference type="InterPro" id="IPR011098">
    <property type="entry name" value="G5_dom"/>
</dbReference>
<organism evidence="5 6">
    <name type="scientific">Candidatus Ruthenibacterium avium</name>
    <dbReference type="NCBI Taxonomy" id="2838751"/>
    <lineage>
        <taxon>Bacteria</taxon>
        <taxon>Bacillati</taxon>
        <taxon>Bacillota</taxon>
        <taxon>Clostridia</taxon>
        <taxon>Eubacteriales</taxon>
        <taxon>Oscillospiraceae</taxon>
        <taxon>Ruthenibacterium</taxon>
    </lineage>
</organism>
<dbReference type="Gene3D" id="2.70.70.10">
    <property type="entry name" value="Glucose Permease (Domain IIA)"/>
    <property type="match status" value="1"/>
</dbReference>
<dbReference type="Pfam" id="PF01551">
    <property type="entry name" value="Peptidase_M23"/>
    <property type="match status" value="1"/>
</dbReference>
<keyword evidence="3" id="KW-1133">Transmembrane helix</keyword>
<keyword evidence="3" id="KW-0812">Transmembrane</keyword>
<name>A0A9D2S1X6_9FIRM</name>
<accession>A0A9D2S1X6</accession>
<evidence type="ECO:0000259" key="4">
    <source>
        <dbReference type="PROSITE" id="PS51109"/>
    </source>
</evidence>
<keyword evidence="3" id="KW-0472">Membrane</keyword>
<dbReference type="PROSITE" id="PS51109">
    <property type="entry name" value="G5"/>
    <property type="match status" value="1"/>
</dbReference>
<dbReference type="SUPFAM" id="SSF51261">
    <property type="entry name" value="Duplicated hybrid motif"/>
    <property type="match status" value="1"/>
</dbReference>
<protein>
    <submittedName>
        <fullName evidence="5">Peptidoglycan DD-metalloendopeptidase family protein</fullName>
    </submittedName>
</protein>
<dbReference type="EMBL" id="DWYA01000048">
    <property type="protein sequence ID" value="HJB39695.1"/>
    <property type="molecule type" value="Genomic_DNA"/>
</dbReference>
<reference evidence="5" key="1">
    <citation type="journal article" date="2021" name="PeerJ">
        <title>Extensive microbial diversity within the chicken gut microbiome revealed by metagenomics and culture.</title>
        <authorList>
            <person name="Gilroy R."/>
            <person name="Ravi A."/>
            <person name="Getino M."/>
            <person name="Pursley I."/>
            <person name="Horton D.L."/>
            <person name="Alikhan N.F."/>
            <person name="Baker D."/>
            <person name="Gharbi K."/>
            <person name="Hall N."/>
            <person name="Watson M."/>
            <person name="Adriaenssens E.M."/>
            <person name="Foster-Nyarko E."/>
            <person name="Jarju S."/>
            <person name="Secka A."/>
            <person name="Antonio M."/>
            <person name="Oren A."/>
            <person name="Chaudhuri R.R."/>
            <person name="La Ragione R."/>
            <person name="Hildebrand F."/>
            <person name="Pallen M.J."/>
        </authorList>
    </citation>
    <scope>NUCLEOTIDE SEQUENCE</scope>
    <source>
        <strain evidence="5">ChiBcec8-14828</strain>
    </source>
</reference>
<comment type="caution">
    <text evidence="5">The sequence shown here is derived from an EMBL/GenBank/DDBJ whole genome shotgun (WGS) entry which is preliminary data.</text>
</comment>
<reference evidence="5" key="2">
    <citation type="submission" date="2021-04" db="EMBL/GenBank/DDBJ databases">
        <authorList>
            <person name="Gilroy R."/>
        </authorList>
    </citation>
    <scope>NUCLEOTIDE SEQUENCE</scope>
    <source>
        <strain evidence="5">ChiBcec8-14828</strain>
    </source>
</reference>
<evidence type="ECO:0000256" key="1">
    <source>
        <dbReference type="ARBA" id="ARBA00022729"/>
    </source>
</evidence>
<keyword evidence="1" id="KW-0732">Signal</keyword>
<dbReference type="AlphaFoldDB" id="A0A9D2S1X6"/>
<evidence type="ECO:0000256" key="3">
    <source>
        <dbReference type="SAM" id="Phobius"/>
    </source>
</evidence>
<dbReference type="Pfam" id="PF07501">
    <property type="entry name" value="G5"/>
    <property type="match status" value="1"/>
</dbReference>
<dbReference type="Proteomes" id="UP000824209">
    <property type="component" value="Unassembled WGS sequence"/>
</dbReference>
<dbReference type="InterPro" id="IPR016047">
    <property type="entry name" value="M23ase_b-sheet_dom"/>
</dbReference>
<feature type="domain" description="G5" evidence="4">
    <location>
        <begin position="351"/>
        <end position="432"/>
    </location>
</feature>
<feature type="transmembrane region" description="Helical" evidence="3">
    <location>
        <begin position="97"/>
        <end position="120"/>
    </location>
</feature>
<dbReference type="PANTHER" id="PTHR21666">
    <property type="entry name" value="PEPTIDASE-RELATED"/>
    <property type="match status" value="1"/>
</dbReference>
<feature type="transmembrane region" description="Helical" evidence="3">
    <location>
        <begin position="169"/>
        <end position="190"/>
    </location>
</feature>
<feature type="compositionally biased region" description="Pro residues" evidence="2">
    <location>
        <begin position="7"/>
        <end position="18"/>
    </location>
</feature>
<proteinExistence type="predicted"/>